<dbReference type="GO" id="GO:0004497">
    <property type="term" value="F:monooxygenase activity"/>
    <property type="evidence" value="ECO:0007669"/>
    <property type="project" value="UniProtKB-KW"/>
</dbReference>
<dbReference type="PANTHER" id="PTHR46696:SF1">
    <property type="entry name" value="CYTOCHROME P450 YJIB-RELATED"/>
    <property type="match status" value="1"/>
</dbReference>
<evidence type="ECO:0000256" key="6">
    <source>
        <dbReference type="ARBA" id="ARBA00023033"/>
    </source>
</evidence>
<keyword evidence="6 7" id="KW-0503">Monooxygenase</keyword>
<dbReference type="SUPFAM" id="SSF48264">
    <property type="entry name" value="Cytochrome P450"/>
    <property type="match status" value="1"/>
</dbReference>
<accession>A0AB39MP17</accession>
<proteinExistence type="inferred from homology"/>
<dbReference type="FunFam" id="1.10.630.10:FF:000018">
    <property type="entry name" value="Cytochrome P450 monooxygenase"/>
    <property type="match status" value="1"/>
</dbReference>
<keyword evidence="4 7" id="KW-0560">Oxidoreductase</keyword>
<dbReference type="InterPro" id="IPR002397">
    <property type="entry name" value="Cyt_P450_B"/>
</dbReference>
<dbReference type="PROSITE" id="PS00086">
    <property type="entry name" value="CYTOCHROME_P450"/>
    <property type="match status" value="1"/>
</dbReference>
<keyword evidence="3 7" id="KW-0479">Metal-binding</keyword>
<organism evidence="8">
    <name type="scientific">Streptomyces sp. R08</name>
    <dbReference type="NCBI Taxonomy" id="3238624"/>
    <lineage>
        <taxon>Bacteria</taxon>
        <taxon>Bacillati</taxon>
        <taxon>Actinomycetota</taxon>
        <taxon>Actinomycetes</taxon>
        <taxon>Kitasatosporales</taxon>
        <taxon>Streptomycetaceae</taxon>
        <taxon>Streptomyces</taxon>
    </lineage>
</organism>
<reference evidence="8" key="1">
    <citation type="submission" date="2024-07" db="EMBL/GenBank/DDBJ databases">
        <authorList>
            <person name="Yu S.T."/>
        </authorList>
    </citation>
    <scope>NUCLEOTIDE SEQUENCE</scope>
    <source>
        <strain evidence="8">R08</strain>
    </source>
</reference>
<evidence type="ECO:0000256" key="2">
    <source>
        <dbReference type="ARBA" id="ARBA00022617"/>
    </source>
</evidence>
<dbReference type="InterPro" id="IPR036396">
    <property type="entry name" value="Cyt_P450_sf"/>
</dbReference>
<comment type="similarity">
    <text evidence="1 7">Belongs to the cytochrome P450 family.</text>
</comment>
<dbReference type="PANTHER" id="PTHR46696">
    <property type="entry name" value="P450, PUTATIVE (EUROFUNG)-RELATED"/>
    <property type="match status" value="1"/>
</dbReference>
<dbReference type="Pfam" id="PF00067">
    <property type="entry name" value="p450"/>
    <property type="match status" value="1"/>
</dbReference>
<name>A0AB39MP17_9ACTN</name>
<evidence type="ECO:0000256" key="3">
    <source>
        <dbReference type="ARBA" id="ARBA00022723"/>
    </source>
</evidence>
<sequence length="410" mass="45312">MAEPIVSLLAPEFEDDPIGAFARLREKAPLVRIGFPGGPPVWLITRSEEFKAAWSDPRLVTNISNVPGQEGPSIADQALASLDVPDELMRYFTSNLMLQDGQDHSRLRRLVAPAFSVRRIKALRPRIEQISAQLIEAFAQKGSGDLLREYATPLTGAVICELVGIDEPDQPQIRQWMDEYANIDRDFTTSALSLFDYTKKLIERRRAEPADDMISTLVQTMDADGDHLTEDEIISMVGVLVNGGYHSTAHFIPNAVITLLDNPDQLALLRARPEALPHAINELMRIANPIPSAGPRYASEDMELAGVPICKGDAVTGSLQSVNYDPRVFAEPERCQVERVLKRGEGHLAFGSGPHRCIGAALAELEGEIALDHLFLKRDTLELAVDISELRYRELIPGGARLFSKLPVRL</sequence>
<evidence type="ECO:0000256" key="4">
    <source>
        <dbReference type="ARBA" id="ARBA00023002"/>
    </source>
</evidence>
<evidence type="ECO:0000313" key="8">
    <source>
        <dbReference type="EMBL" id="XDQ07016.1"/>
    </source>
</evidence>
<dbReference type="GO" id="GO:0016705">
    <property type="term" value="F:oxidoreductase activity, acting on paired donors, with incorporation or reduction of molecular oxygen"/>
    <property type="evidence" value="ECO:0007669"/>
    <property type="project" value="InterPro"/>
</dbReference>
<dbReference type="AlphaFoldDB" id="A0AB39MP17"/>
<dbReference type="Gene3D" id="1.10.630.10">
    <property type="entry name" value="Cytochrome P450"/>
    <property type="match status" value="1"/>
</dbReference>
<dbReference type="GO" id="GO:0005506">
    <property type="term" value="F:iron ion binding"/>
    <property type="evidence" value="ECO:0007669"/>
    <property type="project" value="InterPro"/>
</dbReference>
<keyword evidence="2 7" id="KW-0349">Heme</keyword>
<evidence type="ECO:0000256" key="7">
    <source>
        <dbReference type="RuleBase" id="RU000461"/>
    </source>
</evidence>
<dbReference type="InterPro" id="IPR017972">
    <property type="entry name" value="Cyt_P450_CS"/>
</dbReference>
<dbReference type="GO" id="GO:0020037">
    <property type="term" value="F:heme binding"/>
    <property type="evidence" value="ECO:0007669"/>
    <property type="project" value="InterPro"/>
</dbReference>
<protein>
    <submittedName>
        <fullName evidence="8">Cytochrome P450</fullName>
    </submittedName>
</protein>
<dbReference type="InterPro" id="IPR001128">
    <property type="entry name" value="Cyt_P450"/>
</dbReference>
<keyword evidence="5 7" id="KW-0408">Iron</keyword>
<evidence type="ECO:0000256" key="1">
    <source>
        <dbReference type="ARBA" id="ARBA00010617"/>
    </source>
</evidence>
<dbReference type="EMBL" id="CP163431">
    <property type="protein sequence ID" value="XDQ07016.1"/>
    <property type="molecule type" value="Genomic_DNA"/>
</dbReference>
<dbReference type="CDD" id="cd11029">
    <property type="entry name" value="CYP107-like"/>
    <property type="match status" value="1"/>
</dbReference>
<evidence type="ECO:0000256" key="5">
    <source>
        <dbReference type="ARBA" id="ARBA00023004"/>
    </source>
</evidence>
<dbReference type="PRINTS" id="PR00359">
    <property type="entry name" value="BP450"/>
</dbReference>
<dbReference type="RefSeq" id="WP_329550927.1">
    <property type="nucleotide sequence ID" value="NZ_CP163431.1"/>
</dbReference>
<gene>
    <name evidence="8" type="ORF">AB5J58_45555</name>
</gene>